<gene>
    <name evidence="1" type="ORF">DN052_01470</name>
</gene>
<protein>
    <submittedName>
        <fullName evidence="1">Uncharacterized protein</fullName>
    </submittedName>
</protein>
<comment type="caution">
    <text evidence="1">The sequence shown here is derived from an EMBL/GenBank/DDBJ whole genome shotgun (WGS) entry which is preliminary data.</text>
</comment>
<name>A0A2W1KJ39_ACIFR</name>
<dbReference type="OrthoDB" id="9992686at2"/>
<dbReference type="AlphaFoldDB" id="A0A2W1KJ39"/>
<reference evidence="1 2" key="1">
    <citation type="submission" date="2018-06" db="EMBL/GenBank/DDBJ databases">
        <title>Draft sequence of Acidithiobacillus ferrooxidans CCM 4253.</title>
        <authorList>
            <person name="Moya-Beltran A."/>
            <person name="Castro M."/>
            <person name="Covarrubias P.C."/>
            <person name="Issotta F."/>
            <person name="Janiczek O."/>
            <person name="Mandl M."/>
            <person name="Kucera J."/>
            <person name="Quatrini R."/>
        </authorList>
    </citation>
    <scope>NUCLEOTIDE SEQUENCE [LARGE SCALE GENOMIC DNA]</scope>
    <source>
        <strain evidence="1 2">CCM 4253</strain>
    </source>
</reference>
<organism evidence="1 2">
    <name type="scientific">Acidithiobacillus ferrooxidans</name>
    <name type="common">Thiobacillus ferrooxidans</name>
    <dbReference type="NCBI Taxonomy" id="920"/>
    <lineage>
        <taxon>Bacteria</taxon>
        <taxon>Pseudomonadati</taxon>
        <taxon>Pseudomonadota</taxon>
        <taxon>Acidithiobacillia</taxon>
        <taxon>Acidithiobacillales</taxon>
        <taxon>Acidithiobacillaceae</taxon>
        <taxon>Acidithiobacillus</taxon>
    </lineage>
</organism>
<dbReference type="Proteomes" id="UP000248886">
    <property type="component" value="Unassembled WGS sequence"/>
</dbReference>
<sequence>MTTPITHLQALEYHRVVAEILDRADPEQIARLRDALELPPDTLELPPATTTPDPDFCYSQVQAAEMVCAALGLKPATFRANKPWLLLQQKLLGEGAGFCTPISKKTGKPSPRLRRYTQKAVDFLIKNWDLTRFAF</sequence>
<evidence type="ECO:0000313" key="2">
    <source>
        <dbReference type="Proteomes" id="UP000248886"/>
    </source>
</evidence>
<dbReference type="RefSeq" id="WP_054608983.1">
    <property type="nucleotide sequence ID" value="NZ_AP025160.1"/>
</dbReference>
<proteinExistence type="predicted"/>
<accession>A0A2W1KJ39</accession>
<evidence type="ECO:0000313" key="1">
    <source>
        <dbReference type="EMBL" id="PZD81774.1"/>
    </source>
</evidence>
<dbReference type="EMBL" id="QKQP01000001">
    <property type="protein sequence ID" value="PZD81774.1"/>
    <property type="molecule type" value="Genomic_DNA"/>
</dbReference>